<reference evidence="2" key="1">
    <citation type="journal article" date="2020" name="Stud. Mycol.">
        <title>101 Dothideomycetes genomes: a test case for predicting lifestyles and emergence of pathogens.</title>
        <authorList>
            <person name="Haridas S."/>
            <person name="Albert R."/>
            <person name="Binder M."/>
            <person name="Bloem J."/>
            <person name="Labutti K."/>
            <person name="Salamov A."/>
            <person name="Andreopoulos B."/>
            <person name="Baker S."/>
            <person name="Barry K."/>
            <person name="Bills G."/>
            <person name="Bluhm B."/>
            <person name="Cannon C."/>
            <person name="Castanera R."/>
            <person name="Culley D."/>
            <person name="Daum C."/>
            <person name="Ezra D."/>
            <person name="Gonzalez J."/>
            <person name="Henrissat B."/>
            <person name="Kuo A."/>
            <person name="Liang C."/>
            <person name="Lipzen A."/>
            <person name="Lutzoni F."/>
            <person name="Magnuson J."/>
            <person name="Mondo S."/>
            <person name="Nolan M."/>
            <person name="Ohm R."/>
            <person name="Pangilinan J."/>
            <person name="Park H.-J."/>
            <person name="Ramirez L."/>
            <person name="Alfaro M."/>
            <person name="Sun H."/>
            <person name="Tritt A."/>
            <person name="Yoshinaga Y."/>
            <person name="Zwiers L.-H."/>
            <person name="Turgeon B."/>
            <person name="Goodwin S."/>
            <person name="Spatafora J."/>
            <person name="Crous P."/>
            <person name="Grigoriev I."/>
        </authorList>
    </citation>
    <scope>NUCLEOTIDE SEQUENCE</scope>
    <source>
        <strain evidence="2">CBS 109.77</strain>
    </source>
</reference>
<protein>
    <submittedName>
        <fullName evidence="2">Uncharacterized protein</fullName>
    </submittedName>
</protein>
<dbReference type="PANTHER" id="PTHR36142">
    <property type="entry name" value="METALLO-HYDROLASE/OXIDOREDUCTASE SUPERFAMILY PROTEIN"/>
    <property type="match status" value="1"/>
</dbReference>
<accession>A0A6A6WY51</accession>
<dbReference type="Gene3D" id="3.60.15.10">
    <property type="entry name" value="Ribonuclease Z/Hydroxyacylglutathione hydrolase-like"/>
    <property type="match status" value="1"/>
</dbReference>
<dbReference type="AlphaFoldDB" id="A0A6A6WY51"/>
<proteinExistence type="predicted"/>
<feature type="region of interest" description="Disordered" evidence="1">
    <location>
        <begin position="1"/>
        <end position="22"/>
    </location>
</feature>
<dbReference type="PANTHER" id="PTHR36142:SF2">
    <property type="entry name" value="METALLO-HYDROLASE_OXIDOREDUCTASE SUPERFAMILY PROTEIN"/>
    <property type="match status" value="1"/>
</dbReference>
<dbReference type="OrthoDB" id="9971601at2759"/>
<evidence type="ECO:0000313" key="3">
    <source>
        <dbReference type="Proteomes" id="UP000799757"/>
    </source>
</evidence>
<sequence>MTSPDCNTRTAQLRSHFSRSSTPRPLFTSLNGDNSWLLSYPRPDVERAATGKAYYHVVTDPWLSGPSTTWASWLVYLSLTEEPCAKNAADIEAIIAEIEAVAYETHASKEVLPEPRKTKRGIDALFINFHYDDHLHEPTLRGLDSDIPVFAVDEAARRMRSWNHFTTVTETQDFDPADPHWPSLHPGASLPSWLNLFRLVGHHELNFATIIVWSHDQKHEALLSSPHGIYDTQDSFQAFATKSEPPIRVTAFLAALHDSFAVGRRTTLGVKGGLALERILKPKYWIPTHDGVLRYWGAFMWLAAVHDVWRTLESGLEEEGKGGERPNLVNVKNGELFVVE</sequence>
<dbReference type="InterPro" id="IPR036866">
    <property type="entry name" value="RibonucZ/Hydroxyglut_hydro"/>
</dbReference>
<dbReference type="Proteomes" id="UP000799757">
    <property type="component" value="Unassembled WGS sequence"/>
</dbReference>
<name>A0A6A6WY51_9PLEO</name>
<evidence type="ECO:0000313" key="2">
    <source>
        <dbReference type="EMBL" id="KAF2788838.1"/>
    </source>
</evidence>
<gene>
    <name evidence="2" type="ORF">K505DRAFT_328641</name>
</gene>
<evidence type="ECO:0000256" key="1">
    <source>
        <dbReference type="SAM" id="MobiDB-lite"/>
    </source>
</evidence>
<keyword evidence="3" id="KW-1185">Reference proteome</keyword>
<organism evidence="2 3">
    <name type="scientific">Melanomma pulvis-pyrius CBS 109.77</name>
    <dbReference type="NCBI Taxonomy" id="1314802"/>
    <lineage>
        <taxon>Eukaryota</taxon>
        <taxon>Fungi</taxon>
        <taxon>Dikarya</taxon>
        <taxon>Ascomycota</taxon>
        <taxon>Pezizomycotina</taxon>
        <taxon>Dothideomycetes</taxon>
        <taxon>Pleosporomycetidae</taxon>
        <taxon>Pleosporales</taxon>
        <taxon>Melanommataceae</taxon>
        <taxon>Melanomma</taxon>
    </lineage>
</organism>
<dbReference type="EMBL" id="MU002182">
    <property type="protein sequence ID" value="KAF2788838.1"/>
    <property type="molecule type" value="Genomic_DNA"/>
</dbReference>